<reference evidence="1 2" key="1">
    <citation type="submission" date="2015-02" db="EMBL/GenBank/DDBJ databases">
        <authorList>
            <person name="Ju K.-S."/>
            <person name="Doroghazi J.R."/>
            <person name="Metcalf W."/>
        </authorList>
    </citation>
    <scope>NUCLEOTIDE SEQUENCE [LARGE SCALE GENOMIC DNA]</scope>
    <source>
        <strain evidence="1 2">NRRL ISP-5550</strain>
    </source>
</reference>
<dbReference type="Pfam" id="PF20242">
    <property type="entry name" value="Emfourin"/>
    <property type="match status" value="1"/>
</dbReference>
<evidence type="ECO:0000313" key="2">
    <source>
        <dbReference type="Proteomes" id="UP000033551"/>
    </source>
</evidence>
<sequence>MKVTLETYGGLAAAVRRRPQTLDTSTLPETDAAELTRLVTTAEATPPPTGSDGLARDAMTYAITVEDNGGTTVLEQSDPTMTPAFAALLRWLKTHSAPR</sequence>
<dbReference type="EMBL" id="JZWV01000404">
    <property type="protein sequence ID" value="KJY32603.1"/>
    <property type="molecule type" value="Genomic_DNA"/>
</dbReference>
<dbReference type="RefSeq" id="WP_045948104.1">
    <property type="nucleotide sequence ID" value="NZ_JZWV01000404.1"/>
</dbReference>
<comment type="caution">
    <text evidence="1">The sequence shown here is derived from an EMBL/GenBank/DDBJ whole genome shotgun (WGS) entry which is preliminary data.</text>
</comment>
<keyword evidence="2" id="KW-1185">Reference proteome</keyword>
<dbReference type="InterPro" id="IPR049457">
    <property type="entry name" value="Emfourin"/>
</dbReference>
<proteinExistence type="predicted"/>
<dbReference type="OrthoDB" id="3298509at2"/>
<organism evidence="1 2">
    <name type="scientific">Streptomyces katrae</name>
    <dbReference type="NCBI Taxonomy" id="68223"/>
    <lineage>
        <taxon>Bacteria</taxon>
        <taxon>Bacillati</taxon>
        <taxon>Actinomycetota</taxon>
        <taxon>Actinomycetes</taxon>
        <taxon>Kitasatosporales</taxon>
        <taxon>Streptomycetaceae</taxon>
        <taxon>Streptomyces</taxon>
    </lineage>
</organism>
<dbReference type="AlphaFoldDB" id="A0A0F4JFS1"/>
<name>A0A0F4JFS1_9ACTN</name>
<gene>
    <name evidence="1" type="ORF">VR44_15675</name>
</gene>
<dbReference type="PATRIC" id="fig|68223.7.peg.7537"/>
<evidence type="ECO:0000313" key="1">
    <source>
        <dbReference type="EMBL" id="KJY32603.1"/>
    </source>
</evidence>
<protein>
    <submittedName>
        <fullName evidence="1">Uncharacterized protein</fullName>
    </submittedName>
</protein>
<accession>A0A0F4JFS1</accession>
<dbReference type="Proteomes" id="UP000033551">
    <property type="component" value="Unassembled WGS sequence"/>
</dbReference>